<keyword evidence="5 10" id="KW-0812">Transmembrane</keyword>
<evidence type="ECO:0000256" key="3">
    <source>
        <dbReference type="ARBA" id="ARBA00022475"/>
    </source>
</evidence>
<feature type="domain" description="Protein export membrane protein SecD/SecF C-terminal" evidence="11">
    <location>
        <begin position="354"/>
        <end position="515"/>
    </location>
</feature>
<keyword evidence="7 10" id="KW-1133">Transmembrane helix</keyword>
<evidence type="ECO:0000256" key="2">
    <source>
        <dbReference type="ARBA" id="ARBA00022448"/>
    </source>
</evidence>
<dbReference type="GO" id="GO:0065002">
    <property type="term" value="P:intracellular protein transmembrane transport"/>
    <property type="evidence" value="ECO:0007669"/>
    <property type="project" value="UniProtKB-UniRule"/>
</dbReference>
<dbReference type="FunFam" id="1.20.1640.10:FF:000004">
    <property type="entry name" value="Protein translocase subunit SecD"/>
    <property type="match status" value="1"/>
</dbReference>
<comment type="caution">
    <text evidence="10">Lacks conserved residue(s) required for the propagation of feature annotation.</text>
</comment>
<feature type="transmembrane region" description="Helical" evidence="10">
    <location>
        <begin position="373"/>
        <end position="392"/>
    </location>
</feature>
<dbReference type="HAMAP" id="MF_01463_B">
    <property type="entry name" value="SecD_B"/>
    <property type="match status" value="1"/>
</dbReference>
<dbReference type="InterPro" id="IPR048634">
    <property type="entry name" value="SecD_SecF_C"/>
</dbReference>
<dbReference type="Pfam" id="PF02355">
    <property type="entry name" value="SecD_SecF_C"/>
    <property type="match status" value="1"/>
</dbReference>
<comment type="subcellular location">
    <subcellularLocation>
        <location evidence="10">Cell inner membrane</location>
        <topology evidence="10">Multi-pass membrane protein</topology>
    </subcellularLocation>
    <subcellularLocation>
        <location evidence="1">Cell membrane</location>
        <topology evidence="1">Multi-pass membrane protein</topology>
    </subcellularLocation>
</comment>
<evidence type="ECO:0000256" key="6">
    <source>
        <dbReference type="ARBA" id="ARBA00022927"/>
    </source>
</evidence>
<dbReference type="NCBIfam" id="TIGR00916">
    <property type="entry name" value="2A0604s01"/>
    <property type="match status" value="1"/>
</dbReference>
<protein>
    <recommendedName>
        <fullName evidence="10">Protein translocase subunit SecD</fullName>
    </recommendedName>
</protein>
<dbReference type="GO" id="GO:0006605">
    <property type="term" value="P:protein targeting"/>
    <property type="evidence" value="ECO:0007669"/>
    <property type="project" value="UniProtKB-UniRule"/>
</dbReference>
<feature type="domain" description="SecDF P1 head subdomain" evidence="13">
    <location>
        <begin position="246"/>
        <end position="351"/>
    </location>
</feature>
<dbReference type="OrthoDB" id="9805019at2"/>
<keyword evidence="9 10" id="KW-0472">Membrane</keyword>
<evidence type="ECO:0000259" key="13">
    <source>
        <dbReference type="Pfam" id="PF22599"/>
    </source>
</evidence>
<evidence type="ECO:0000256" key="10">
    <source>
        <dbReference type="HAMAP-Rule" id="MF_01463"/>
    </source>
</evidence>
<feature type="transmembrane region" description="Helical" evidence="10">
    <location>
        <begin position="425"/>
        <end position="447"/>
    </location>
</feature>
<dbReference type="GO" id="GO:0043952">
    <property type="term" value="P:protein transport by the Sec complex"/>
    <property type="evidence" value="ECO:0007669"/>
    <property type="project" value="UniProtKB-UniRule"/>
</dbReference>
<reference evidence="14 15" key="2">
    <citation type="journal article" date="2010" name="BMC Genomics">
        <title>The genome of Geobacter bemidjiensis, exemplar for the subsurface clade of Geobacter species that predominate in Fe(III)-reducing subsurface environments.</title>
        <authorList>
            <person name="Aklujkar M."/>
            <person name="Young N.D."/>
            <person name="Holmes D."/>
            <person name="Chavan M."/>
            <person name="Risso C."/>
            <person name="Kiss H.E."/>
            <person name="Han C.S."/>
            <person name="Land M.L."/>
            <person name="Lovley D.R."/>
        </authorList>
    </citation>
    <scope>NUCLEOTIDE SEQUENCE [LARGE SCALE GENOMIC DNA]</scope>
    <source>
        <strain evidence="15">ATCC BAA-1014 / DSM 16622 / JCM 12645 / Bem</strain>
    </source>
</reference>
<keyword evidence="2 10" id="KW-0813">Transport</keyword>
<reference evidence="14 15" key="1">
    <citation type="submission" date="2008-07" db="EMBL/GenBank/DDBJ databases">
        <title>Complete sequence of Geobacter bemidjiensis BEM.</title>
        <authorList>
            <consortium name="US DOE Joint Genome Institute"/>
            <person name="Lucas S."/>
            <person name="Copeland A."/>
            <person name="Lapidus A."/>
            <person name="Glavina del Rio T."/>
            <person name="Dalin E."/>
            <person name="Tice H."/>
            <person name="Bruce D."/>
            <person name="Goodwin L."/>
            <person name="Pitluck S."/>
            <person name="Kiss H."/>
            <person name="Brettin T."/>
            <person name="Detter J.C."/>
            <person name="Han C."/>
            <person name="Kuske C.R."/>
            <person name="Schmutz J."/>
            <person name="Larimer F."/>
            <person name="Land M."/>
            <person name="Hauser L."/>
            <person name="Kyrpides N."/>
            <person name="Lykidis A."/>
            <person name="Lovley D."/>
            <person name="Richardson P."/>
        </authorList>
    </citation>
    <scope>NUCLEOTIDE SEQUENCE [LARGE SCALE GENOMIC DNA]</scope>
    <source>
        <strain evidence="15">ATCC BAA-1014 / DSM 16622 / JCM 12645 / Bem</strain>
    </source>
</reference>
<evidence type="ECO:0000256" key="7">
    <source>
        <dbReference type="ARBA" id="ARBA00022989"/>
    </source>
</evidence>
<dbReference type="Pfam" id="PF21760">
    <property type="entry name" value="SecD_1st"/>
    <property type="match status" value="1"/>
</dbReference>
<evidence type="ECO:0000256" key="9">
    <source>
        <dbReference type="ARBA" id="ARBA00023136"/>
    </source>
</evidence>
<feature type="transmembrane region" description="Helical" evidence="10">
    <location>
        <begin position="468"/>
        <end position="490"/>
    </location>
</feature>
<dbReference type="Proteomes" id="UP000008825">
    <property type="component" value="Chromosome"/>
</dbReference>
<dbReference type="FunFam" id="3.30.1360.200:FF:000002">
    <property type="entry name" value="Preprotein translocase subunit SecD"/>
    <property type="match status" value="1"/>
</dbReference>
<dbReference type="NCBIfam" id="TIGR01129">
    <property type="entry name" value="secD"/>
    <property type="match status" value="1"/>
</dbReference>
<dbReference type="GO" id="GO:0015450">
    <property type="term" value="F:protein-transporting ATPase activity"/>
    <property type="evidence" value="ECO:0007669"/>
    <property type="project" value="InterPro"/>
</dbReference>
<evidence type="ECO:0000313" key="15">
    <source>
        <dbReference type="Proteomes" id="UP000008825"/>
    </source>
</evidence>
<dbReference type="InterPro" id="IPR054384">
    <property type="entry name" value="SecDF_P1_head"/>
</dbReference>
<dbReference type="Pfam" id="PF07549">
    <property type="entry name" value="Sec_GG"/>
    <property type="match status" value="1"/>
</dbReference>
<dbReference type="InterPro" id="IPR001036">
    <property type="entry name" value="Acrflvin-R"/>
</dbReference>
<comment type="subunit">
    <text evidence="10">Forms a complex with SecF. Part of the essential Sec protein translocation apparatus which comprises SecA, SecYEG and auxiliary proteins SecDF. Other proteins may also be involved.</text>
</comment>
<keyword evidence="8 10" id="KW-0811">Translocation</keyword>
<keyword evidence="15" id="KW-1185">Reference proteome</keyword>
<dbReference type="InterPro" id="IPR022813">
    <property type="entry name" value="SecD/SecF_arch_bac"/>
</dbReference>
<name>B5ECA4_CITBB</name>
<dbReference type="Gene3D" id="3.30.70.3400">
    <property type="match status" value="2"/>
</dbReference>
<dbReference type="EMBL" id="CP001124">
    <property type="protein sequence ID" value="ACH37532.1"/>
    <property type="molecule type" value="Genomic_DNA"/>
</dbReference>
<dbReference type="KEGG" id="gbm:Gbem_0503"/>
<dbReference type="PRINTS" id="PR00702">
    <property type="entry name" value="ACRIFLAVINRP"/>
</dbReference>
<dbReference type="eggNOG" id="COG0342">
    <property type="taxonomic scope" value="Bacteria"/>
</dbReference>
<comment type="similarity">
    <text evidence="10">Belongs to the SecD/SecF family. SecD subfamily.</text>
</comment>
<dbReference type="InterPro" id="IPR005791">
    <property type="entry name" value="SecD"/>
</dbReference>
<dbReference type="RefSeq" id="WP_012528939.1">
    <property type="nucleotide sequence ID" value="NC_011146.1"/>
</dbReference>
<keyword evidence="6 10" id="KW-0653">Protein transport</keyword>
<proteinExistence type="inferred from homology"/>
<feature type="transmembrane region" description="Helical" evidence="10">
    <location>
        <begin position="399"/>
        <end position="419"/>
    </location>
</feature>
<feature type="domain" description="Protein translocase subunit SecDF P1" evidence="12">
    <location>
        <begin position="155"/>
        <end position="214"/>
    </location>
</feature>
<organism evidence="14 15">
    <name type="scientific">Citrifermentans bemidjiense (strain ATCC BAA-1014 / DSM 16622 / JCM 12645 / Bem)</name>
    <name type="common">Geobacter bemidjiensis</name>
    <dbReference type="NCBI Taxonomy" id="404380"/>
    <lineage>
        <taxon>Bacteria</taxon>
        <taxon>Pseudomonadati</taxon>
        <taxon>Thermodesulfobacteriota</taxon>
        <taxon>Desulfuromonadia</taxon>
        <taxon>Geobacterales</taxon>
        <taxon>Geobacteraceae</taxon>
        <taxon>Citrifermentans</taxon>
    </lineage>
</organism>
<dbReference type="PANTHER" id="PTHR30081:SF1">
    <property type="entry name" value="PROTEIN TRANSLOCASE SUBUNIT SECD"/>
    <property type="match status" value="1"/>
</dbReference>
<evidence type="ECO:0000259" key="12">
    <source>
        <dbReference type="Pfam" id="PF21760"/>
    </source>
</evidence>
<evidence type="ECO:0000256" key="8">
    <source>
        <dbReference type="ARBA" id="ARBA00023010"/>
    </source>
</evidence>
<comment type="function">
    <text evidence="10">Part of the Sec protein translocase complex. Interacts with the SecYEG preprotein conducting channel. SecDF uses the proton motive force (PMF) to complete protein translocation after the ATP-dependent function of SecA.</text>
</comment>
<dbReference type="Gene3D" id="1.20.1640.10">
    <property type="entry name" value="Multidrug efflux transporter AcrB transmembrane domain"/>
    <property type="match status" value="1"/>
</dbReference>
<dbReference type="HOGENOM" id="CLU_007894_4_3_7"/>
<keyword evidence="4 10" id="KW-0997">Cell inner membrane</keyword>
<dbReference type="SUPFAM" id="SSF82866">
    <property type="entry name" value="Multidrug efflux transporter AcrB transmembrane domain"/>
    <property type="match status" value="1"/>
</dbReference>
<evidence type="ECO:0000259" key="11">
    <source>
        <dbReference type="Pfam" id="PF02355"/>
    </source>
</evidence>
<feature type="transmembrane region" description="Helical" evidence="10">
    <location>
        <begin position="496"/>
        <end position="520"/>
    </location>
</feature>
<dbReference type="AlphaFoldDB" id="B5ECA4"/>
<dbReference type="InterPro" id="IPR055344">
    <property type="entry name" value="SecD_SecF_C_bact"/>
</dbReference>
<evidence type="ECO:0000256" key="5">
    <source>
        <dbReference type="ARBA" id="ARBA00022692"/>
    </source>
</evidence>
<dbReference type="InterPro" id="IPR048631">
    <property type="entry name" value="SecD_1st"/>
</dbReference>
<evidence type="ECO:0000256" key="1">
    <source>
        <dbReference type="ARBA" id="ARBA00004651"/>
    </source>
</evidence>
<dbReference type="STRING" id="404380.Gbem_0503"/>
<keyword evidence="3 10" id="KW-1003">Cell membrane</keyword>
<dbReference type="PANTHER" id="PTHR30081">
    <property type="entry name" value="PROTEIN-EXPORT MEMBRANE PROTEIN SEC"/>
    <property type="match status" value="1"/>
</dbReference>
<sequence length="534" mass="58328">MPKSISWRITMIVFFVLLSFLYLTPTLVSNLPNWWTGYFPKDKIHLGLDLQGGTHLVMKVDTQKAVEGYIDLIASDLEDSLNVRRIRIHQINRVGEDAIRLAFYDVNSAENEAQLIKKKYPELEQIQIRDSEGGMVHLEFRMEKKAVQDRKDKAVAQALETIRNRIDQFGVLEPVIQREGIDHIVIQLPGITDPKRAIELIGKTARLEFKLVDENLSASSSSPYAMPDDAEILMEQQSNSATGAVQGVPIVVKKKAIITGDLLTDAQVKIDSQNNEPYVAIDFNSTGARLFDQVTAANVGKRFAIVLDGNVYSAPVIRERISGGSAQISGNFNEKEAADLAIVLRAGSLPAPVKIVQNVTVGPSIGEDSISKGLMAGGIGILLVVLFMVFYYRMAGLVANFGMVLNVLFLLGALAALGATLTLPGIAAIVLLVGMSVDSNVLIFERVKEEIRLGCTPKMSIDAGYDKAFLTVMDSHVTTLITAAVLFQFGTGPVKGFAVSLSLGVIINLFTTLVTTKVVFDSAFSRFQIRRLSI</sequence>
<dbReference type="Pfam" id="PF22599">
    <property type="entry name" value="SecDF_P1_head"/>
    <property type="match status" value="1"/>
</dbReference>
<evidence type="ECO:0000256" key="4">
    <source>
        <dbReference type="ARBA" id="ARBA00022519"/>
    </source>
</evidence>
<dbReference type="GO" id="GO:0005886">
    <property type="term" value="C:plasma membrane"/>
    <property type="evidence" value="ECO:0007669"/>
    <property type="project" value="UniProtKB-SubCell"/>
</dbReference>
<accession>B5ECA4</accession>
<dbReference type="InterPro" id="IPR022646">
    <property type="entry name" value="SecD/SecF_CS"/>
</dbReference>
<dbReference type="Gene3D" id="3.30.1360.200">
    <property type="match status" value="1"/>
</dbReference>
<gene>
    <name evidence="14" type="primary">secD-1</name>
    <name evidence="10" type="synonym">secD</name>
    <name evidence="14" type="ordered locus">Gbem_0503</name>
</gene>
<evidence type="ECO:0000313" key="14">
    <source>
        <dbReference type="EMBL" id="ACH37532.1"/>
    </source>
</evidence>